<evidence type="ECO:0000313" key="2">
    <source>
        <dbReference type="Proteomes" id="UP000026962"/>
    </source>
</evidence>
<reference evidence="1" key="2">
    <citation type="submission" date="2018-05" db="EMBL/GenBank/DDBJ databases">
        <title>OpunRS2 (Oryza punctata Reference Sequence Version 2).</title>
        <authorList>
            <person name="Zhang J."/>
            <person name="Kudrna D."/>
            <person name="Lee S."/>
            <person name="Talag J."/>
            <person name="Welchert J."/>
            <person name="Wing R.A."/>
        </authorList>
    </citation>
    <scope>NUCLEOTIDE SEQUENCE [LARGE SCALE GENOMIC DNA]</scope>
</reference>
<sequence>MEAESKRVDIECTVLSDALKKAKASVKALKAKWGKQNQQVFLLKAAQATAPLATSSLAQTQGSAKQANHVLRLALDWLGASPRAFPAEDAPPVEFTEWSSSAGIGRSDHQRGRCARIAAGLVLALLGANGSEHVTDLPQMLKANSGEISTMFGPNYLPFAGCSRFSKVARSLGSAFMLNWRSRQRPKMNSSEPS</sequence>
<dbReference type="AlphaFoldDB" id="A0A0E0M5N9"/>
<dbReference type="Gramene" id="OPUNC10G02560.1">
    <property type="protein sequence ID" value="OPUNC10G02560.1"/>
    <property type="gene ID" value="OPUNC10G02560"/>
</dbReference>
<reference evidence="1" key="1">
    <citation type="submission" date="2015-04" db="UniProtKB">
        <authorList>
            <consortium name="EnsemblPlants"/>
        </authorList>
    </citation>
    <scope>IDENTIFICATION</scope>
</reference>
<accession>A0A0E0M5N9</accession>
<keyword evidence="2" id="KW-1185">Reference proteome</keyword>
<proteinExistence type="predicted"/>
<dbReference type="HOGENOM" id="CLU_1404497_0_0_1"/>
<name>A0A0E0M5N9_ORYPU</name>
<dbReference type="EnsemblPlants" id="OPUNC10G02560.1">
    <property type="protein sequence ID" value="OPUNC10G02560.1"/>
    <property type="gene ID" value="OPUNC10G02560"/>
</dbReference>
<organism evidence="1">
    <name type="scientific">Oryza punctata</name>
    <name type="common">Red rice</name>
    <dbReference type="NCBI Taxonomy" id="4537"/>
    <lineage>
        <taxon>Eukaryota</taxon>
        <taxon>Viridiplantae</taxon>
        <taxon>Streptophyta</taxon>
        <taxon>Embryophyta</taxon>
        <taxon>Tracheophyta</taxon>
        <taxon>Spermatophyta</taxon>
        <taxon>Magnoliopsida</taxon>
        <taxon>Liliopsida</taxon>
        <taxon>Poales</taxon>
        <taxon>Poaceae</taxon>
        <taxon>BOP clade</taxon>
        <taxon>Oryzoideae</taxon>
        <taxon>Oryzeae</taxon>
        <taxon>Oryzinae</taxon>
        <taxon>Oryza</taxon>
    </lineage>
</organism>
<dbReference type="Proteomes" id="UP000026962">
    <property type="component" value="Chromosome 10"/>
</dbReference>
<evidence type="ECO:0000313" key="1">
    <source>
        <dbReference type="EnsemblPlants" id="OPUNC10G02560.1"/>
    </source>
</evidence>
<protein>
    <submittedName>
        <fullName evidence="1">Uncharacterized protein</fullName>
    </submittedName>
</protein>